<name>A0A916Y6B2_9SPHN</name>
<organism evidence="1 2">
    <name type="scientific">Croceicoccus pelagius</name>
    <dbReference type="NCBI Taxonomy" id="1703341"/>
    <lineage>
        <taxon>Bacteria</taxon>
        <taxon>Pseudomonadati</taxon>
        <taxon>Pseudomonadota</taxon>
        <taxon>Alphaproteobacteria</taxon>
        <taxon>Sphingomonadales</taxon>
        <taxon>Erythrobacteraceae</taxon>
        <taxon>Croceicoccus</taxon>
    </lineage>
</organism>
<evidence type="ECO:0000313" key="2">
    <source>
        <dbReference type="Proteomes" id="UP000598997"/>
    </source>
</evidence>
<dbReference type="RefSeq" id="WP_066765682.1">
    <property type="nucleotide sequence ID" value="NZ_BMIO01000001.1"/>
</dbReference>
<comment type="caution">
    <text evidence="1">The sequence shown here is derived from an EMBL/GenBank/DDBJ whole genome shotgun (WGS) entry which is preliminary data.</text>
</comment>
<dbReference type="OrthoDB" id="1094230at2"/>
<dbReference type="EMBL" id="BMIO01000001">
    <property type="protein sequence ID" value="GGD31774.1"/>
    <property type="molecule type" value="Genomic_DNA"/>
</dbReference>
<dbReference type="Proteomes" id="UP000598997">
    <property type="component" value="Unassembled WGS sequence"/>
</dbReference>
<reference evidence="1 2" key="1">
    <citation type="journal article" date="2014" name="Int. J. Syst. Evol. Microbiol.">
        <title>Complete genome sequence of Corynebacterium casei LMG S-19264T (=DSM 44701T), isolated from a smear-ripened cheese.</title>
        <authorList>
            <consortium name="US DOE Joint Genome Institute (JGI-PGF)"/>
            <person name="Walter F."/>
            <person name="Albersmeier A."/>
            <person name="Kalinowski J."/>
            <person name="Ruckert C."/>
        </authorList>
    </citation>
    <scope>NUCLEOTIDE SEQUENCE [LARGE SCALE GENOMIC DNA]</scope>
    <source>
        <strain evidence="1 2">CGMCC 1.15358</strain>
    </source>
</reference>
<evidence type="ECO:0000313" key="1">
    <source>
        <dbReference type="EMBL" id="GGD31774.1"/>
    </source>
</evidence>
<sequence length="66" mass="7303">MAKAIAFERMAIGNGEWGGKMQTDLSEGLARLAETGIAEAGRACIQRAQLRRLCGASRWWKRRLPS</sequence>
<gene>
    <name evidence="1" type="ORF">GCM10010989_02290</name>
</gene>
<accession>A0A916Y6B2</accession>
<proteinExistence type="predicted"/>
<dbReference type="AlphaFoldDB" id="A0A916Y6B2"/>
<keyword evidence="2" id="KW-1185">Reference proteome</keyword>
<protein>
    <submittedName>
        <fullName evidence="1">Uncharacterized protein</fullName>
    </submittedName>
</protein>